<comment type="catalytic activity">
    <reaction evidence="7">
        <text>O-phospho-L-tyrosyl-[protein] + H2O = L-tyrosyl-[protein] + phosphate</text>
        <dbReference type="Rhea" id="RHEA:10684"/>
        <dbReference type="Rhea" id="RHEA-COMP:10136"/>
        <dbReference type="Rhea" id="RHEA-COMP:20101"/>
        <dbReference type="ChEBI" id="CHEBI:15377"/>
        <dbReference type="ChEBI" id="CHEBI:43474"/>
        <dbReference type="ChEBI" id="CHEBI:46858"/>
        <dbReference type="ChEBI" id="CHEBI:61978"/>
        <dbReference type="EC" id="3.1.3.48"/>
    </reaction>
</comment>
<dbReference type="PROSITE" id="PS50056">
    <property type="entry name" value="TYR_PHOSPHATASE_2"/>
    <property type="match status" value="1"/>
</dbReference>
<evidence type="ECO:0000256" key="5">
    <source>
        <dbReference type="ARBA" id="ARBA00048336"/>
    </source>
</evidence>
<organism evidence="11 12">
    <name type="scientific">Chiloscyllium punctatum</name>
    <name type="common">Brownbanded bambooshark</name>
    <name type="synonym">Hemiscyllium punctatum</name>
    <dbReference type="NCBI Taxonomy" id="137246"/>
    <lineage>
        <taxon>Eukaryota</taxon>
        <taxon>Metazoa</taxon>
        <taxon>Chordata</taxon>
        <taxon>Craniata</taxon>
        <taxon>Vertebrata</taxon>
        <taxon>Chondrichthyes</taxon>
        <taxon>Elasmobranchii</taxon>
        <taxon>Galeomorphii</taxon>
        <taxon>Galeoidea</taxon>
        <taxon>Orectolobiformes</taxon>
        <taxon>Hemiscylliidae</taxon>
        <taxon>Chiloscyllium</taxon>
    </lineage>
</organism>
<evidence type="ECO:0000256" key="4">
    <source>
        <dbReference type="ARBA" id="ARBA00047761"/>
    </source>
</evidence>
<dbReference type="PRINTS" id="PR01908">
    <property type="entry name" value="ADSPHPHTASE"/>
</dbReference>
<comment type="function">
    <text evidence="7">Dual specificity phosphatase able to dephosphorylate phosphotyrosine, phosphoserine and phosphothreonine residues, with a preference for phosphotyrosine as a substrate.</text>
</comment>
<dbReference type="PRINTS" id="PR01909">
    <property type="entry name" value="ADSPHPHTASEA"/>
</dbReference>
<dbReference type="InterPro" id="IPR029021">
    <property type="entry name" value="Prot-tyrosine_phosphatase-like"/>
</dbReference>
<evidence type="ECO:0000313" key="11">
    <source>
        <dbReference type="EMBL" id="GCC37994.1"/>
    </source>
</evidence>
<dbReference type="OMA" id="AHGTMFC"/>
<dbReference type="GO" id="GO:0043409">
    <property type="term" value="P:negative regulation of MAPK cascade"/>
    <property type="evidence" value="ECO:0007669"/>
    <property type="project" value="TreeGrafter"/>
</dbReference>
<evidence type="ECO:0000256" key="6">
    <source>
        <dbReference type="PIRSR" id="PIRSR620405-1"/>
    </source>
</evidence>
<evidence type="ECO:0000259" key="9">
    <source>
        <dbReference type="PROSITE" id="PS50054"/>
    </source>
</evidence>
<reference evidence="11 12" key="1">
    <citation type="journal article" date="2018" name="Nat. Ecol. Evol.">
        <title>Shark genomes provide insights into elasmobranch evolution and the origin of vertebrates.</title>
        <authorList>
            <person name="Hara Y"/>
            <person name="Yamaguchi K"/>
            <person name="Onimaru K"/>
            <person name="Kadota M"/>
            <person name="Koyanagi M"/>
            <person name="Keeley SD"/>
            <person name="Tatsumi K"/>
            <person name="Tanaka K"/>
            <person name="Motone F"/>
            <person name="Kageyama Y"/>
            <person name="Nozu R"/>
            <person name="Adachi N"/>
            <person name="Nishimura O"/>
            <person name="Nakagawa R"/>
            <person name="Tanegashima C"/>
            <person name="Kiyatake I"/>
            <person name="Matsumoto R"/>
            <person name="Murakumo K"/>
            <person name="Nishida K"/>
            <person name="Terakita A"/>
            <person name="Kuratani S"/>
            <person name="Sato K"/>
            <person name="Hyodo S Kuraku.S."/>
        </authorList>
    </citation>
    <scope>NUCLEOTIDE SEQUENCE [LARGE SCALE GENOMIC DNA]</scope>
</reference>
<feature type="domain" description="Tyrosine specific protein phosphatases" evidence="10">
    <location>
        <begin position="111"/>
        <end position="169"/>
    </location>
</feature>
<feature type="domain" description="Tyrosine-protein phosphatase" evidence="9">
    <location>
        <begin position="43"/>
        <end position="190"/>
    </location>
</feature>
<dbReference type="GO" id="GO:0033549">
    <property type="term" value="F:MAP kinase phosphatase activity"/>
    <property type="evidence" value="ECO:0007669"/>
    <property type="project" value="TreeGrafter"/>
</dbReference>
<dbReference type="EC" id="3.1.3.16" evidence="7"/>
<dbReference type="STRING" id="137246.A0A401T5X5"/>
<dbReference type="Proteomes" id="UP000287033">
    <property type="component" value="Unassembled WGS sequence"/>
</dbReference>
<dbReference type="Pfam" id="PF00782">
    <property type="entry name" value="DSPc"/>
    <property type="match status" value="1"/>
</dbReference>
<evidence type="ECO:0000256" key="8">
    <source>
        <dbReference type="SAM" id="MobiDB-lite"/>
    </source>
</evidence>
<dbReference type="InterPro" id="IPR016130">
    <property type="entry name" value="Tyr_Pase_AS"/>
</dbReference>
<gene>
    <name evidence="11" type="ORF">chiPu_0016505</name>
</gene>
<evidence type="ECO:0000256" key="1">
    <source>
        <dbReference type="ARBA" id="ARBA00008601"/>
    </source>
</evidence>
<sequence length="194" mass="22069">MSKEATQSSGNPNFSINSSANANTPTVMELEEILRQNRVPLSRIDEVWPNLYIGDMTIAHDRFRLWKLGITHVLNTAHKMVASSGCQDFYGTSMDYYGIAAHDVPNFDIAAYFYSASDYIHKALDILGGKIFVHCAFGYSRSASLVLAYLMIYHHLSLLDAVKTVASRRQIFPNRGFLKQLWRFDIKLQQERNV</sequence>
<dbReference type="AlphaFoldDB" id="A0A401T5X5"/>
<keyword evidence="3 7" id="KW-0904">Protein phosphatase</keyword>
<dbReference type="PROSITE" id="PS00383">
    <property type="entry name" value="TYR_PHOSPHATASE_1"/>
    <property type="match status" value="1"/>
</dbReference>
<dbReference type="GO" id="GO:0004722">
    <property type="term" value="F:protein serine/threonine phosphatase activity"/>
    <property type="evidence" value="ECO:0007669"/>
    <property type="project" value="UniProtKB-EC"/>
</dbReference>
<dbReference type="PROSITE" id="PS50054">
    <property type="entry name" value="TYR_PHOSPHATASE_DUAL"/>
    <property type="match status" value="1"/>
</dbReference>
<dbReference type="OrthoDB" id="426001at2759"/>
<feature type="region of interest" description="Disordered" evidence="8">
    <location>
        <begin position="1"/>
        <end position="20"/>
    </location>
</feature>
<feature type="active site" description="Phosphocysteine intermediate" evidence="6">
    <location>
        <position position="135"/>
    </location>
</feature>
<dbReference type="SMART" id="SM00195">
    <property type="entry name" value="DSPc"/>
    <property type="match status" value="1"/>
</dbReference>
<dbReference type="SUPFAM" id="SSF52799">
    <property type="entry name" value="(Phosphotyrosine protein) phosphatases II"/>
    <property type="match status" value="1"/>
</dbReference>
<keyword evidence="2 7" id="KW-0378">Hydrolase</keyword>
<dbReference type="PANTHER" id="PTHR45682">
    <property type="entry name" value="AGAP008228-PA"/>
    <property type="match status" value="1"/>
</dbReference>
<evidence type="ECO:0000259" key="10">
    <source>
        <dbReference type="PROSITE" id="PS50056"/>
    </source>
</evidence>
<dbReference type="Gene3D" id="3.90.190.10">
    <property type="entry name" value="Protein tyrosine phosphatase superfamily"/>
    <property type="match status" value="1"/>
</dbReference>
<dbReference type="GO" id="GO:0005737">
    <property type="term" value="C:cytoplasm"/>
    <property type="evidence" value="ECO:0007669"/>
    <property type="project" value="TreeGrafter"/>
</dbReference>
<comment type="catalytic activity">
    <reaction evidence="5 7">
        <text>O-phospho-L-threonyl-[protein] + H2O = L-threonyl-[protein] + phosphate</text>
        <dbReference type="Rhea" id="RHEA:47004"/>
        <dbReference type="Rhea" id="RHEA-COMP:11060"/>
        <dbReference type="Rhea" id="RHEA-COMP:11605"/>
        <dbReference type="ChEBI" id="CHEBI:15377"/>
        <dbReference type="ChEBI" id="CHEBI:30013"/>
        <dbReference type="ChEBI" id="CHEBI:43474"/>
        <dbReference type="ChEBI" id="CHEBI:61977"/>
        <dbReference type="EC" id="3.1.3.16"/>
    </reaction>
</comment>
<dbReference type="InterPro" id="IPR000340">
    <property type="entry name" value="Dual-sp_phosphatase_cat-dom"/>
</dbReference>
<dbReference type="InterPro" id="IPR020422">
    <property type="entry name" value="TYR_PHOSPHATASE_DUAL_dom"/>
</dbReference>
<dbReference type="GO" id="GO:0004725">
    <property type="term" value="F:protein tyrosine phosphatase activity"/>
    <property type="evidence" value="ECO:0007669"/>
    <property type="project" value="UniProtKB-EC"/>
</dbReference>
<comment type="caution">
    <text evidence="11">The sequence shown here is derived from an EMBL/GenBank/DDBJ whole genome shotgun (WGS) entry which is preliminary data.</text>
</comment>
<dbReference type="EMBL" id="BEZZ01001091">
    <property type="protein sequence ID" value="GCC37994.1"/>
    <property type="molecule type" value="Genomic_DNA"/>
</dbReference>
<protein>
    <recommendedName>
        <fullName evidence="7">Dual specificity protein phosphatase</fullName>
        <ecNumber evidence="7">3.1.3.16</ecNumber>
        <ecNumber evidence="7">3.1.3.48</ecNumber>
    </recommendedName>
</protein>
<evidence type="ECO:0000256" key="2">
    <source>
        <dbReference type="ARBA" id="ARBA00022801"/>
    </source>
</evidence>
<accession>A0A401T5X5</accession>
<proteinExistence type="inferred from homology"/>
<comment type="similarity">
    <text evidence="1 7">Belongs to the protein-tyrosine phosphatase family. Non-receptor class dual specificity subfamily.</text>
</comment>
<comment type="catalytic activity">
    <reaction evidence="4 7">
        <text>O-phospho-L-seryl-[protein] + H2O = L-seryl-[protein] + phosphate</text>
        <dbReference type="Rhea" id="RHEA:20629"/>
        <dbReference type="Rhea" id="RHEA-COMP:9863"/>
        <dbReference type="Rhea" id="RHEA-COMP:11604"/>
        <dbReference type="ChEBI" id="CHEBI:15377"/>
        <dbReference type="ChEBI" id="CHEBI:29999"/>
        <dbReference type="ChEBI" id="CHEBI:43474"/>
        <dbReference type="ChEBI" id="CHEBI:83421"/>
        <dbReference type="EC" id="3.1.3.16"/>
    </reaction>
</comment>
<dbReference type="InterPro" id="IPR000387">
    <property type="entry name" value="Tyr_Pase_dom"/>
</dbReference>
<keyword evidence="12" id="KW-1185">Reference proteome</keyword>
<evidence type="ECO:0000313" key="12">
    <source>
        <dbReference type="Proteomes" id="UP000287033"/>
    </source>
</evidence>
<dbReference type="InterPro" id="IPR020405">
    <property type="entry name" value="Atypical_DUSP_subfamA"/>
</dbReference>
<dbReference type="GO" id="GO:0008138">
    <property type="term" value="F:protein tyrosine/serine/threonine phosphatase activity"/>
    <property type="evidence" value="ECO:0007669"/>
    <property type="project" value="UniProtKB-UniRule"/>
</dbReference>
<dbReference type="PANTHER" id="PTHR45682:SF3">
    <property type="entry name" value="DUAL SPECIFICITY PROTEIN PHOSPHATASE"/>
    <property type="match status" value="1"/>
</dbReference>
<evidence type="ECO:0000256" key="7">
    <source>
        <dbReference type="RuleBase" id="RU366038"/>
    </source>
</evidence>
<dbReference type="EC" id="3.1.3.48" evidence="7"/>
<evidence type="ECO:0000256" key="3">
    <source>
        <dbReference type="ARBA" id="ARBA00022912"/>
    </source>
</evidence>
<name>A0A401T5X5_CHIPU</name>